<dbReference type="GO" id="GO:0016706">
    <property type="term" value="F:2-oxoglutarate-dependent dioxygenase activity"/>
    <property type="evidence" value="ECO:0007669"/>
    <property type="project" value="InterPro"/>
</dbReference>
<reference evidence="3" key="1">
    <citation type="submission" date="2023-06" db="EMBL/GenBank/DDBJ databases">
        <title>Male Hemibagrus guttatus genome.</title>
        <authorList>
            <person name="Bian C."/>
        </authorList>
    </citation>
    <scope>NUCLEOTIDE SEQUENCE</scope>
    <source>
        <strain evidence="3">Male_cb2023</strain>
        <tissue evidence="3">Muscle</tissue>
    </source>
</reference>
<dbReference type="EMBL" id="JAUCMX010000015">
    <property type="protein sequence ID" value="KAK3521787.1"/>
    <property type="molecule type" value="Genomic_DNA"/>
</dbReference>
<feature type="domain" description="Reverse transcriptase" evidence="1">
    <location>
        <begin position="186"/>
        <end position="305"/>
    </location>
</feature>
<dbReference type="PANTHER" id="PTHR47510">
    <property type="entry name" value="REVERSE TRANSCRIPTASE DOMAIN-CONTAINING PROTEIN"/>
    <property type="match status" value="1"/>
</dbReference>
<dbReference type="InterPro" id="IPR015095">
    <property type="entry name" value="AlkB_hom8_N"/>
</dbReference>
<feature type="domain" description="Alkylated DNA repair protein AlkB homologue 8 N-terminal" evidence="2">
    <location>
        <begin position="392"/>
        <end position="416"/>
    </location>
</feature>
<dbReference type="GO" id="GO:0008168">
    <property type="term" value="F:methyltransferase activity"/>
    <property type="evidence" value="ECO:0007669"/>
    <property type="project" value="InterPro"/>
</dbReference>
<sequence length="434" mass="49364">MTNWDVFEHQELGVFTDSVLCYIKNCIDTVTVDKCIRVYSNQKPWMTREVKWLLRERNTTLRSGNHYSTTRANLKRGIREAKLDYRRRIEDHLDSNSSRQVEPAETATPHLMALSNLTLTVKESEVRCTLRSINPRKATGPDSIPGRVLKDCADQLAGIFTKIFNQSLALSTVQPCLKSSIIVPLPKKSHISSLSDYRPVALTPVVMTCFEKLVRSHITSLLPANFDSHQFAYRGNRSTEDSVATALHAALSHLEKQGSYVQMLFVDYCSAFNTILPHILVGKLEDLGLPHSTCMWINSFSFKPQSEVCGRHHSGGTYSRGDELACRDEVERLSGWCKENNLLLNTTKTKELIIDYRSKETDITLLYISGDSVERVADFQFLGVQIEEGLTWSTNTSELLKKAQQRLYFLRALTKEQRRTTVHQAVQWLRGKCS</sequence>
<evidence type="ECO:0000259" key="2">
    <source>
        <dbReference type="Pfam" id="PF09004"/>
    </source>
</evidence>
<evidence type="ECO:0000313" key="3">
    <source>
        <dbReference type="EMBL" id="KAK3521787.1"/>
    </source>
</evidence>
<evidence type="ECO:0008006" key="5">
    <source>
        <dbReference type="Google" id="ProtNLM"/>
    </source>
</evidence>
<dbReference type="CDD" id="cd01650">
    <property type="entry name" value="RT_nLTR_like"/>
    <property type="match status" value="1"/>
</dbReference>
<dbReference type="InterPro" id="IPR000477">
    <property type="entry name" value="RT_dom"/>
</dbReference>
<dbReference type="PANTHER" id="PTHR47510:SF3">
    <property type="entry name" value="ENDO_EXONUCLEASE_PHOSPHATASE DOMAIN-CONTAINING PROTEIN"/>
    <property type="match status" value="1"/>
</dbReference>
<dbReference type="Pfam" id="PF00078">
    <property type="entry name" value="RVT_1"/>
    <property type="match status" value="1"/>
</dbReference>
<proteinExistence type="predicted"/>
<feature type="non-terminal residue" evidence="3">
    <location>
        <position position="1"/>
    </location>
</feature>
<evidence type="ECO:0000259" key="1">
    <source>
        <dbReference type="Pfam" id="PF00078"/>
    </source>
</evidence>
<accession>A0AAE0QIY0</accession>
<dbReference type="AlphaFoldDB" id="A0AAE0QIY0"/>
<gene>
    <name evidence="3" type="ORF">QTP70_018293</name>
</gene>
<organism evidence="3 4">
    <name type="scientific">Hemibagrus guttatus</name>
    <dbReference type="NCBI Taxonomy" id="175788"/>
    <lineage>
        <taxon>Eukaryota</taxon>
        <taxon>Metazoa</taxon>
        <taxon>Chordata</taxon>
        <taxon>Craniata</taxon>
        <taxon>Vertebrata</taxon>
        <taxon>Euteleostomi</taxon>
        <taxon>Actinopterygii</taxon>
        <taxon>Neopterygii</taxon>
        <taxon>Teleostei</taxon>
        <taxon>Ostariophysi</taxon>
        <taxon>Siluriformes</taxon>
        <taxon>Bagridae</taxon>
        <taxon>Hemibagrus</taxon>
    </lineage>
</organism>
<dbReference type="Pfam" id="PF09004">
    <property type="entry name" value="ALKBH8_N"/>
    <property type="match status" value="1"/>
</dbReference>
<dbReference type="Proteomes" id="UP001274896">
    <property type="component" value="Unassembled WGS sequence"/>
</dbReference>
<protein>
    <recommendedName>
        <fullName evidence="5">Reverse transcriptase domain-containing protein</fullName>
    </recommendedName>
</protein>
<name>A0AAE0QIY0_9TELE</name>
<evidence type="ECO:0000313" key="4">
    <source>
        <dbReference type="Proteomes" id="UP001274896"/>
    </source>
</evidence>
<keyword evidence="4" id="KW-1185">Reference proteome</keyword>
<comment type="caution">
    <text evidence="3">The sequence shown here is derived from an EMBL/GenBank/DDBJ whole genome shotgun (WGS) entry which is preliminary data.</text>
</comment>